<dbReference type="InterPro" id="IPR036890">
    <property type="entry name" value="HATPase_C_sf"/>
</dbReference>
<protein>
    <submittedName>
        <fullName evidence="2">GAF domain-containing protein</fullName>
    </submittedName>
</protein>
<comment type="caution">
    <text evidence="2">The sequence shown here is derived from an EMBL/GenBank/DDBJ whole genome shotgun (WGS) entry which is preliminary data.</text>
</comment>
<reference evidence="2 3" key="1">
    <citation type="journal article" date="2020" name="ISME J.">
        <title>Comparative genomics reveals insights into cyanobacterial evolution and habitat adaptation.</title>
        <authorList>
            <person name="Chen M.Y."/>
            <person name="Teng W.K."/>
            <person name="Zhao L."/>
            <person name="Hu C.X."/>
            <person name="Zhou Y.K."/>
            <person name="Han B.P."/>
            <person name="Song L.R."/>
            <person name="Shu W.S."/>
        </authorList>
    </citation>
    <scope>NUCLEOTIDE SEQUENCE [LARGE SCALE GENOMIC DNA]</scope>
    <source>
        <strain evidence="2 3">FACHB-723</strain>
    </source>
</reference>
<dbReference type="SUPFAM" id="SSF55781">
    <property type="entry name" value="GAF domain-like"/>
    <property type="match status" value="4"/>
</dbReference>
<dbReference type="RefSeq" id="WP_190402332.1">
    <property type="nucleotide sequence ID" value="NZ_JACJQB010000005.1"/>
</dbReference>
<dbReference type="Gene3D" id="3.30.450.40">
    <property type="match status" value="4"/>
</dbReference>
<dbReference type="Pfam" id="PF01590">
    <property type="entry name" value="GAF"/>
    <property type="match status" value="2"/>
</dbReference>
<dbReference type="InterPro" id="IPR003018">
    <property type="entry name" value="GAF"/>
</dbReference>
<gene>
    <name evidence="2" type="ORF">H6F41_04775</name>
</gene>
<evidence type="ECO:0000259" key="1">
    <source>
        <dbReference type="SMART" id="SM00065"/>
    </source>
</evidence>
<evidence type="ECO:0000313" key="3">
    <source>
        <dbReference type="Proteomes" id="UP000642094"/>
    </source>
</evidence>
<organism evidence="2 3">
    <name type="scientific">Pseudanabaena mucicola FACHB-723</name>
    <dbReference type="NCBI Taxonomy" id="2692860"/>
    <lineage>
        <taxon>Bacteria</taxon>
        <taxon>Bacillati</taxon>
        <taxon>Cyanobacteriota</taxon>
        <taxon>Cyanophyceae</taxon>
        <taxon>Pseudanabaenales</taxon>
        <taxon>Pseudanabaenaceae</taxon>
        <taxon>Pseudanabaena</taxon>
    </lineage>
</organism>
<feature type="domain" description="GAF" evidence="1">
    <location>
        <begin position="375"/>
        <end position="524"/>
    </location>
</feature>
<proteinExistence type="predicted"/>
<keyword evidence="3" id="KW-1185">Reference proteome</keyword>
<name>A0ABR7ZTZ7_9CYAN</name>
<dbReference type="Proteomes" id="UP000642094">
    <property type="component" value="Unassembled WGS sequence"/>
</dbReference>
<dbReference type="EMBL" id="JACJQB010000005">
    <property type="protein sequence ID" value="MBD2187459.1"/>
    <property type="molecule type" value="Genomic_DNA"/>
</dbReference>
<dbReference type="SUPFAM" id="SSF55874">
    <property type="entry name" value="ATPase domain of HSP90 chaperone/DNA topoisomerase II/histidine kinase"/>
    <property type="match status" value="1"/>
</dbReference>
<feature type="domain" description="GAF" evidence="1">
    <location>
        <begin position="200"/>
        <end position="354"/>
    </location>
</feature>
<accession>A0ABR7ZTZ7</accession>
<sequence>MSQAGANPWDRQFVNLGRIMQFLRDEDNIDNLLSATLDYLRDNFDYKLIWIALYDAENHRLTGKCGTTPAGEIKFLKERFVLNAGDLLDQVLLQRKPLPIQDLRLEKRSGEWQKLAQKFDIQGTLIWPIYHRDISLGIVMLGSTLWNVTPRNEEKARLSSVIGTLGYTLNRLNDEWHRHNNKRPDEHLLQILANIHNVPTLNERLQEIVQETHRFIMPDHTNVYWFEREHQYFWRRIANRQAGPKSKQTVDNTAGVTVQNAPELYQALSKDQLVMVVDAKSMAKGEVSHRVMEQFGAVSIIIAPIVFQSELLGFLSVEGDDPRLWNEDELSFMKGAAQIAAITAPLEQMEVTLERIASDQVLTAGIARAIYSNNDWQSALDQAAEQLCQRLRLERFWVSSYDKDLDVFRVDFQYHAKNRRPLPDLLSGIAPVDVQMLEQSSEAATVENLESDFKFLAWRAPLIELDVRSMIVSSTSAGKNLEGLLSVAHEAPRTWSRPEKEMVQAVAQQVGLIVHQNELQRLSDERQKSHQAVQFGLVALQQANSLEKLHHTATQLIAQITQSPLAVLVVWLPGRQGGQIASVFASRPEYQLNISETLMSIEDDPLVQWTTQSEGVLPLSIYDLPEQTKAWLNTPAIGHLMVTALRTSPDHQPTGMILVADVAGRRWIDRQLQGFNMLTNQLAWSRRHLLLVDNLKHNRQELERLNWYKHRRLEDIYRTVSSGVQRLLDADARDNGAGRGINNLTLQSSLKQLQGSLLPLPQIIRKEQWRLRPNYETTPLAGMLKRALERVDSLIRQRQIWSQVHNQANVVIGGDIAKIDMIINELLLFACGRSEVGGRIDIWCRQVDEKFLELSITDYGAVNADLLRELHQGREIDPLAPSLLDQPPGLHLAICQTLMLEAGGELALYQLEDNRILSRLILPISSA</sequence>
<feature type="domain" description="GAF" evidence="1">
    <location>
        <begin position="545"/>
        <end position="696"/>
    </location>
</feature>
<evidence type="ECO:0000313" key="2">
    <source>
        <dbReference type="EMBL" id="MBD2187459.1"/>
    </source>
</evidence>
<dbReference type="InterPro" id="IPR029016">
    <property type="entry name" value="GAF-like_dom_sf"/>
</dbReference>
<dbReference type="SMART" id="SM00065">
    <property type="entry name" value="GAF"/>
    <property type="match status" value="3"/>
</dbReference>